<dbReference type="SUPFAM" id="SSF51445">
    <property type="entry name" value="(Trans)glycosidases"/>
    <property type="match status" value="1"/>
</dbReference>
<gene>
    <name evidence="1" type="ORF">SBA5_50022</name>
</gene>
<sequence length="739" mass="82192">MTTEPTNGTHAASEIFPVTRRSFLKTASSVAAAGTLADPLDLLAQSPAKFTGILIPKDAHPAVRCAAETLATKINLKPDAIRTYSGAAKLRKSFIVLALKETKGVSATLTGPIERDGYAVLAQNGGLLVCGARPRSLLFAAGETPHWLDRTDGTWTRNPEFAIRFASHSREHSVAELVSVLGANTFVAPLHASVSLKDEMPEVYAKLSSDTQQRLAAGEADDMKRNAALVKKFHDADVEVFADLPYGNNFSRWSPELYEAFLAVCPSAKGVPEDHSWEKAALCPSDPATWKLFEAYVRECARQSQADGVACTFWDQFGIFCHDPRCQQNGLDQFKNELHAAISHYYAAVQPTGKKLHLRTWSSGCPHWLGDQYVHAPGYSNFSESHYELWSRVITDTPKEIPMQTKVYHSDCEPDPRFSTLLGHCKPHPEIVEYQMVGQTIGRHYFPAATVAYTAWTMKKAHDLIGSDGGAQITPGGTMQSNYDMYADILNSVDIYAWRELTWDRNTTVEAIYAAWAAQIYSAQAAPHMAKAMQLSEQAANLTWSPLGQGSSTNSDFAGDIARRETLLRYTNRYYLPEYTKLLEPTKENIDLIVAEKQKCLAGIDAMFAELEAAKPNLTQAQAEEIATRFDWFREFAVCNVALDMSLWRYRWLRAQAALLTTDPDQIKPLAEAFDTVTQHAPKLFHYDAAQKFACYDVPLGQLRVKPNLGSPLRLMHELYTRSLAFMEESVGPDYLPKE</sequence>
<reference evidence="2" key="1">
    <citation type="submission" date="2018-02" db="EMBL/GenBank/DDBJ databases">
        <authorList>
            <person name="Hausmann B."/>
        </authorList>
    </citation>
    <scope>NUCLEOTIDE SEQUENCE [LARGE SCALE GENOMIC DNA]</scope>
    <source>
        <strain evidence="2">Peat soil MAG SbA5</strain>
    </source>
</reference>
<dbReference type="InterPro" id="IPR006311">
    <property type="entry name" value="TAT_signal"/>
</dbReference>
<organism evidence="1 2">
    <name type="scientific">Candidatus Sulfuritelmatomonas gaucii</name>
    <dbReference type="NCBI Taxonomy" id="2043161"/>
    <lineage>
        <taxon>Bacteria</taxon>
        <taxon>Pseudomonadati</taxon>
        <taxon>Acidobacteriota</taxon>
        <taxon>Terriglobia</taxon>
        <taxon>Terriglobales</taxon>
        <taxon>Acidobacteriaceae</taxon>
        <taxon>Candidatus Sulfuritelmatomonas</taxon>
    </lineage>
</organism>
<accession>A0A2N9LQS2</accession>
<dbReference type="PROSITE" id="PS51318">
    <property type="entry name" value="TAT"/>
    <property type="match status" value="1"/>
</dbReference>
<name>A0A2N9LQS2_9BACT</name>
<dbReference type="InterPro" id="IPR017853">
    <property type="entry name" value="GH"/>
</dbReference>
<dbReference type="AlphaFoldDB" id="A0A2N9LQS2"/>
<dbReference type="OrthoDB" id="127208at2"/>
<dbReference type="Proteomes" id="UP000239735">
    <property type="component" value="Unassembled WGS sequence"/>
</dbReference>
<evidence type="ECO:0000313" key="2">
    <source>
        <dbReference type="Proteomes" id="UP000239735"/>
    </source>
</evidence>
<dbReference type="NCBIfam" id="TIGR01409">
    <property type="entry name" value="TAT_signal_seq"/>
    <property type="match status" value="1"/>
</dbReference>
<dbReference type="InterPro" id="IPR019546">
    <property type="entry name" value="TAT_signal_bac_arc"/>
</dbReference>
<protein>
    <submittedName>
        <fullName evidence="1">Uncharacterized protein</fullName>
    </submittedName>
</protein>
<dbReference type="EMBL" id="OKRB01000108">
    <property type="protein sequence ID" value="SPE25433.1"/>
    <property type="molecule type" value="Genomic_DNA"/>
</dbReference>
<proteinExistence type="predicted"/>
<evidence type="ECO:0000313" key="1">
    <source>
        <dbReference type="EMBL" id="SPE25433.1"/>
    </source>
</evidence>